<sequence>MRIEYQNVDIVQEEHVILKGVNFQAEAGEFIYLTGKVGTGKSSLLKTFYGELDVHTGSARVLDREMTKIKRRHIPALRKRLGIVFQDFQLLNDRTVRANLDFVLKATGWKKKKERNMRIHEVLEQVGMTAKADQMPYQLSGGEQQCVCIARAILNRPDIILADEATGNLDKENGRRATAILYDISKAGTTVVLSTHNEELISEFPGVVYRCGEGRLQECTDTYTPLLAPDAIESKSIEENINENN</sequence>
<dbReference type="PROSITE" id="PS50893">
    <property type="entry name" value="ABC_TRANSPORTER_2"/>
    <property type="match status" value="1"/>
</dbReference>
<dbReference type="InterPro" id="IPR003439">
    <property type="entry name" value="ABC_transporter-like_ATP-bd"/>
</dbReference>
<dbReference type="STRING" id="762982.HMPREF9442_01924"/>
<gene>
    <name evidence="4" type="ORF">HMPREF9442_01924</name>
</gene>
<evidence type="ECO:0000259" key="3">
    <source>
        <dbReference type="PROSITE" id="PS50893"/>
    </source>
</evidence>
<dbReference type="AlphaFoldDB" id="F3QUQ1"/>
<dbReference type="SMART" id="SM00382">
    <property type="entry name" value="AAA"/>
    <property type="match status" value="1"/>
</dbReference>
<dbReference type="RefSeq" id="WP_008627445.1">
    <property type="nucleotide sequence ID" value="NZ_GL883853.1"/>
</dbReference>
<accession>F3QUQ1</accession>
<keyword evidence="4" id="KW-0132">Cell division</keyword>
<dbReference type="GO" id="GO:0016887">
    <property type="term" value="F:ATP hydrolysis activity"/>
    <property type="evidence" value="ECO:0007669"/>
    <property type="project" value="InterPro"/>
</dbReference>
<dbReference type="GO" id="GO:0022857">
    <property type="term" value="F:transmembrane transporter activity"/>
    <property type="evidence" value="ECO:0007669"/>
    <property type="project" value="TreeGrafter"/>
</dbReference>
<dbReference type="InterPro" id="IPR027417">
    <property type="entry name" value="P-loop_NTPase"/>
</dbReference>
<dbReference type="eggNOG" id="COG2884">
    <property type="taxonomic scope" value="Bacteria"/>
</dbReference>
<dbReference type="Proteomes" id="UP000005546">
    <property type="component" value="Unassembled WGS sequence"/>
</dbReference>
<dbReference type="EMBL" id="AFBR01000053">
    <property type="protein sequence ID" value="EGG53713.1"/>
    <property type="molecule type" value="Genomic_DNA"/>
</dbReference>
<dbReference type="InterPro" id="IPR015854">
    <property type="entry name" value="ABC_transpr_LolD-like"/>
</dbReference>
<dbReference type="InterPro" id="IPR017871">
    <property type="entry name" value="ABC_transporter-like_CS"/>
</dbReference>
<dbReference type="GO" id="GO:0005524">
    <property type="term" value="F:ATP binding"/>
    <property type="evidence" value="ECO:0007669"/>
    <property type="project" value="UniProtKB-KW"/>
</dbReference>
<evidence type="ECO:0000313" key="5">
    <source>
        <dbReference type="Proteomes" id="UP000005546"/>
    </source>
</evidence>
<comment type="caution">
    <text evidence="4">The sequence shown here is derived from an EMBL/GenBank/DDBJ whole genome shotgun (WGS) entry which is preliminary data.</text>
</comment>
<dbReference type="InterPro" id="IPR003593">
    <property type="entry name" value="AAA+_ATPase"/>
</dbReference>
<dbReference type="GO" id="GO:0005886">
    <property type="term" value="C:plasma membrane"/>
    <property type="evidence" value="ECO:0007669"/>
    <property type="project" value="TreeGrafter"/>
</dbReference>
<reference evidence="4 5" key="1">
    <citation type="submission" date="2011-02" db="EMBL/GenBank/DDBJ databases">
        <authorList>
            <person name="Weinstock G."/>
            <person name="Sodergren E."/>
            <person name="Clifton S."/>
            <person name="Fulton L."/>
            <person name="Fulton B."/>
            <person name="Courtney L."/>
            <person name="Fronick C."/>
            <person name="Harrison M."/>
            <person name="Strong C."/>
            <person name="Farmer C."/>
            <person name="Delahaunty K."/>
            <person name="Markovic C."/>
            <person name="Hall O."/>
            <person name="Minx P."/>
            <person name="Tomlinson C."/>
            <person name="Mitreva M."/>
            <person name="Hou S."/>
            <person name="Chen J."/>
            <person name="Wollam A."/>
            <person name="Pepin K.H."/>
            <person name="Johnson M."/>
            <person name="Bhonagiri V."/>
            <person name="Zhang X."/>
            <person name="Suruliraj S."/>
            <person name="Warren W."/>
            <person name="Chinwalla A."/>
            <person name="Mardis E.R."/>
            <person name="Wilson R.K."/>
        </authorList>
    </citation>
    <scope>NUCLEOTIDE SEQUENCE [LARGE SCALE GENOMIC DNA]</scope>
    <source>
        <strain evidence="4 5">YIT 11841</strain>
    </source>
</reference>
<dbReference type="PANTHER" id="PTHR24220:SF470">
    <property type="entry name" value="CELL DIVISION ATP-BINDING PROTEIN FTSE"/>
    <property type="match status" value="1"/>
</dbReference>
<keyword evidence="1" id="KW-0547">Nucleotide-binding</keyword>
<dbReference type="SUPFAM" id="SSF52540">
    <property type="entry name" value="P-loop containing nucleoside triphosphate hydrolases"/>
    <property type="match status" value="1"/>
</dbReference>
<dbReference type="GeneID" id="98396718"/>
<dbReference type="PANTHER" id="PTHR24220">
    <property type="entry name" value="IMPORT ATP-BINDING PROTEIN"/>
    <property type="match status" value="1"/>
</dbReference>
<evidence type="ECO:0000313" key="4">
    <source>
        <dbReference type="EMBL" id="EGG53713.1"/>
    </source>
</evidence>
<keyword evidence="5" id="KW-1185">Reference proteome</keyword>
<dbReference type="PROSITE" id="PS00211">
    <property type="entry name" value="ABC_TRANSPORTER_1"/>
    <property type="match status" value="1"/>
</dbReference>
<dbReference type="Gene3D" id="3.40.50.300">
    <property type="entry name" value="P-loop containing nucleotide triphosphate hydrolases"/>
    <property type="match status" value="1"/>
</dbReference>
<evidence type="ECO:0000256" key="2">
    <source>
        <dbReference type="ARBA" id="ARBA00022840"/>
    </source>
</evidence>
<evidence type="ECO:0000256" key="1">
    <source>
        <dbReference type="ARBA" id="ARBA00022741"/>
    </source>
</evidence>
<keyword evidence="4" id="KW-0131">Cell cycle</keyword>
<organism evidence="4 5">
    <name type="scientific">Paraprevotella xylaniphila YIT 11841</name>
    <dbReference type="NCBI Taxonomy" id="762982"/>
    <lineage>
        <taxon>Bacteria</taxon>
        <taxon>Pseudomonadati</taxon>
        <taxon>Bacteroidota</taxon>
        <taxon>Bacteroidia</taxon>
        <taxon>Bacteroidales</taxon>
        <taxon>Prevotellaceae</taxon>
        <taxon>Paraprevotella</taxon>
    </lineage>
</organism>
<keyword evidence="2 4" id="KW-0067">ATP-binding</keyword>
<dbReference type="HOGENOM" id="CLU_000604_1_22_10"/>
<dbReference type="GO" id="GO:0051301">
    <property type="term" value="P:cell division"/>
    <property type="evidence" value="ECO:0007669"/>
    <property type="project" value="UniProtKB-KW"/>
</dbReference>
<proteinExistence type="predicted"/>
<dbReference type="Pfam" id="PF00005">
    <property type="entry name" value="ABC_tran"/>
    <property type="match status" value="1"/>
</dbReference>
<feature type="domain" description="ABC transporter" evidence="3">
    <location>
        <begin position="3"/>
        <end position="238"/>
    </location>
</feature>
<protein>
    <submittedName>
        <fullName evidence="4">Putative cell division ATP-binding protein FtsE</fullName>
    </submittedName>
</protein>
<name>F3QUQ1_9BACT</name>
<dbReference type="OrthoDB" id="9802264at2"/>